<evidence type="ECO:0000259" key="1">
    <source>
        <dbReference type="SMART" id="SM00858"/>
    </source>
</evidence>
<dbReference type="InterPro" id="IPR017592">
    <property type="entry name" value="Pilus_assmbl_Flp-typ_CpaB"/>
</dbReference>
<reference evidence="2 3" key="1">
    <citation type="submission" date="2019-11" db="EMBL/GenBank/DDBJ databases">
        <title>Whole-genome sequence of a Rhodoblastus acidophilus DSM 142.</title>
        <authorList>
            <person name="Kyndt J.A."/>
            <person name="Meyer T.E."/>
        </authorList>
    </citation>
    <scope>NUCLEOTIDE SEQUENCE [LARGE SCALE GENOMIC DNA]</scope>
    <source>
        <strain evidence="2 3">DSM 142</strain>
    </source>
</reference>
<dbReference type="Pfam" id="PF16976">
    <property type="entry name" value="RcpC"/>
    <property type="match status" value="1"/>
</dbReference>
<dbReference type="SMART" id="SM00858">
    <property type="entry name" value="SAF"/>
    <property type="match status" value="1"/>
</dbReference>
<proteinExistence type="predicted"/>
<dbReference type="EMBL" id="WNKS01000001">
    <property type="protein sequence ID" value="MTV29416.1"/>
    <property type="molecule type" value="Genomic_DNA"/>
</dbReference>
<name>A0A6N8DI63_RHOAC</name>
<dbReference type="Pfam" id="PF08666">
    <property type="entry name" value="SAF"/>
    <property type="match status" value="1"/>
</dbReference>
<evidence type="ECO:0000313" key="2">
    <source>
        <dbReference type="EMBL" id="MTV29416.1"/>
    </source>
</evidence>
<dbReference type="Proteomes" id="UP000439113">
    <property type="component" value="Unassembled WGS sequence"/>
</dbReference>
<organism evidence="2 3">
    <name type="scientific">Rhodoblastus acidophilus</name>
    <name type="common">Rhodopseudomonas acidophila</name>
    <dbReference type="NCBI Taxonomy" id="1074"/>
    <lineage>
        <taxon>Bacteria</taxon>
        <taxon>Pseudomonadati</taxon>
        <taxon>Pseudomonadota</taxon>
        <taxon>Alphaproteobacteria</taxon>
        <taxon>Hyphomicrobiales</taxon>
        <taxon>Rhodoblastaceae</taxon>
        <taxon>Rhodoblastus</taxon>
    </lineage>
</organism>
<dbReference type="AlphaFoldDB" id="A0A6N8DI63"/>
<dbReference type="InterPro" id="IPR031571">
    <property type="entry name" value="RcpC_dom"/>
</dbReference>
<dbReference type="CDD" id="cd11614">
    <property type="entry name" value="SAF_CpaB_FlgA_like"/>
    <property type="match status" value="1"/>
</dbReference>
<dbReference type="OrthoDB" id="163768at2"/>
<dbReference type="InterPro" id="IPR013974">
    <property type="entry name" value="SAF"/>
</dbReference>
<sequence>MKKARLISLGFVAVCGLAAIYLVLDKPEPPAPAPMAAAPPPVAKDQILVATHDLNFGYVIQPTDMAWQDWPKDSPIQGVIRKSERPNAIEDIKDSVIRGSFSVGEPLRPDRLFKGTSSGFLSAVLAPGYRAVAINIEGSGATTAGNFILPNDRVDVIHIYRDEDAAKTGAGDAFVSETLVTNVRVLAIGQNANDKAGPPTAGGATATLELDPHQAETIILAQRIGQLSLVLRSMQDSAKQVGGSVSAAQQIRDRGVTIVRAGVATQSRGK</sequence>
<feature type="domain" description="SAF" evidence="1">
    <location>
        <begin position="45"/>
        <end position="113"/>
    </location>
</feature>
<accession>A0A6N8DI63</accession>
<evidence type="ECO:0000313" key="3">
    <source>
        <dbReference type="Proteomes" id="UP000439113"/>
    </source>
</evidence>
<dbReference type="NCBIfam" id="TIGR03177">
    <property type="entry name" value="pilus_cpaB"/>
    <property type="match status" value="1"/>
</dbReference>
<protein>
    <submittedName>
        <fullName evidence="2">Flp pilus assembly protein CpaB</fullName>
    </submittedName>
</protein>
<dbReference type="RefSeq" id="WP_155444093.1">
    <property type="nucleotide sequence ID" value="NZ_JAOQNR010000001.1"/>
</dbReference>
<gene>
    <name evidence="2" type="primary">cpaB</name>
    <name evidence="2" type="ORF">GJ654_00255</name>
</gene>
<comment type="caution">
    <text evidence="2">The sequence shown here is derived from an EMBL/GenBank/DDBJ whole genome shotgun (WGS) entry which is preliminary data.</text>
</comment>